<dbReference type="AlphaFoldDB" id="A0A6G1F396"/>
<accession>A0A6G1F396</accession>
<name>A0A6G1F396_9ORYZ</name>
<keyword evidence="2" id="KW-1185">Reference proteome</keyword>
<dbReference type="Proteomes" id="UP000479710">
    <property type="component" value="Unassembled WGS sequence"/>
</dbReference>
<evidence type="ECO:0000313" key="1">
    <source>
        <dbReference type="EMBL" id="KAF0931370.1"/>
    </source>
</evidence>
<sequence length="62" mass="6910">MTGWKKEWLAGGAREDSAGLQAAGAEIQAPPVPVPVQLRQWWMRVWMTRARSQHSAPVTVQV</sequence>
<dbReference type="EMBL" id="SPHZ02000001">
    <property type="protein sequence ID" value="KAF0931370.1"/>
    <property type="molecule type" value="Genomic_DNA"/>
</dbReference>
<organism evidence="1 2">
    <name type="scientific">Oryza meyeriana var. granulata</name>
    <dbReference type="NCBI Taxonomy" id="110450"/>
    <lineage>
        <taxon>Eukaryota</taxon>
        <taxon>Viridiplantae</taxon>
        <taxon>Streptophyta</taxon>
        <taxon>Embryophyta</taxon>
        <taxon>Tracheophyta</taxon>
        <taxon>Spermatophyta</taxon>
        <taxon>Magnoliopsida</taxon>
        <taxon>Liliopsida</taxon>
        <taxon>Poales</taxon>
        <taxon>Poaceae</taxon>
        <taxon>BOP clade</taxon>
        <taxon>Oryzoideae</taxon>
        <taxon>Oryzeae</taxon>
        <taxon>Oryzinae</taxon>
        <taxon>Oryza</taxon>
        <taxon>Oryza meyeriana</taxon>
    </lineage>
</organism>
<comment type="caution">
    <text evidence="1">The sequence shown here is derived from an EMBL/GenBank/DDBJ whole genome shotgun (WGS) entry which is preliminary data.</text>
</comment>
<evidence type="ECO:0000313" key="2">
    <source>
        <dbReference type="Proteomes" id="UP000479710"/>
    </source>
</evidence>
<gene>
    <name evidence="1" type="ORF">E2562_004508</name>
</gene>
<proteinExistence type="predicted"/>
<reference evidence="1 2" key="1">
    <citation type="submission" date="2019-11" db="EMBL/GenBank/DDBJ databases">
        <title>Whole genome sequence of Oryza granulata.</title>
        <authorList>
            <person name="Li W."/>
        </authorList>
    </citation>
    <scope>NUCLEOTIDE SEQUENCE [LARGE SCALE GENOMIC DNA]</scope>
    <source>
        <strain evidence="2">cv. Menghai</strain>
        <tissue evidence="1">Leaf</tissue>
    </source>
</reference>
<protein>
    <submittedName>
        <fullName evidence="1">Uncharacterized protein</fullName>
    </submittedName>
</protein>